<keyword evidence="8" id="KW-1185">Reference proteome</keyword>
<dbReference type="PANTHER" id="PTHR43856">
    <property type="entry name" value="CARDIOLIPIN HYDROLASE"/>
    <property type="match status" value="1"/>
</dbReference>
<proteinExistence type="inferred from homology"/>
<evidence type="ECO:0000256" key="5">
    <source>
        <dbReference type="ARBA" id="ARBA00040549"/>
    </source>
</evidence>
<dbReference type="EMBL" id="CAJJDN010000039">
    <property type="protein sequence ID" value="CAD8079865.1"/>
    <property type="molecule type" value="Genomic_DNA"/>
</dbReference>
<dbReference type="InterPro" id="IPR025202">
    <property type="entry name" value="PLD-like_dom"/>
</dbReference>
<dbReference type="AlphaFoldDB" id="A0A8S1MSZ3"/>
<dbReference type="Proteomes" id="UP000692954">
    <property type="component" value="Unassembled WGS sequence"/>
</dbReference>
<evidence type="ECO:0000256" key="2">
    <source>
        <dbReference type="ARBA" id="ARBA00022963"/>
    </source>
</evidence>
<dbReference type="PANTHER" id="PTHR43856:SF1">
    <property type="entry name" value="MITOCHONDRIAL CARDIOLIPIN HYDROLASE"/>
    <property type="match status" value="1"/>
</dbReference>
<name>A0A8S1MSZ3_9CILI</name>
<dbReference type="GO" id="GO:0016891">
    <property type="term" value="F:RNA endonuclease activity producing 5'-phosphomonoesters, hydrolytic mechanism"/>
    <property type="evidence" value="ECO:0007669"/>
    <property type="project" value="TreeGrafter"/>
</dbReference>
<evidence type="ECO:0000313" key="7">
    <source>
        <dbReference type="EMBL" id="CAD8079865.1"/>
    </source>
</evidence>
<comment type="similarity">
    <text evidence="4">Belongs to the phospholipase D family. MitoPLD/Zucchini subfamily.</text>
</comment>
<evidence type="ECO:0000256" key="3">
    <source>
        <dbReference type="ARBA" id="ARBA00023098"/>
    </source>
</evidence>
<feature type="domain" description="PLD phosphodiesterase" evidence="6">
    <location>
        <begin position="105"/>
        <end position="132"/>
    </location>
</feature>
<evidence type="ECO:0000256" key="1">
    <source>
        <dbReference type="ARBA" id="ARBA00022801"/>
    </source>
</evidence>
<gene>
    <name evidence="7" type="ORF">PSON_ATCC_30995.1.T0390328</name>
</gene>
<dbReference type="GO" id="GO:0005739">
    <property type="term" value="C:mitochondrion"/>
    <property type="evidence" value="ECO:0007669"/>
    <property type="project" value="TreeGrafter"/>
</dbReference>
<dbReference type="InterPro" id="IPR051406">
    <property type="entry name" value="PLD_domain"/>
</dbReference>
<comment type="caution">
    <text evidence="7">The sequence shown here is derived from an EMBL/GenBank/DDBJ whole genome shotgun (WGS) entry which is preliminary data.</text>
</comment>
<reference evidence="7" key="1">
    <citation type="submission" date="2021-01" db="EMBL/GenBank/DDBJ databases">
        <authorList>
            <consortium name="Genoscope - CEA"/>
            <person name="William W."/>
        </authorList>
    </citation>
    <scope>NUCLEOTIDE SEQUENCE</scope>
</reference>
<organism evidence="7 8">
    <name type="scientific">Paramecium sonneborni</name>
    <dbReference type="NCBI Taxonomy" id="65129"/>
    <lineage>
        <taxon>Eukaryota</taxon>
        <taxon>Sar</taxon>
        <taxon>Alveolata</taxon>
        <taxon>Ciliophora</taxon>
        <taxon>Intramacronucleata</taxon>
        <taxon>Oligohymenophorea</taxon>
        <taxon>Peniculida</taxon>
        <taxon>Parameciidae</taxon>
        <taxon>Paramecium</taxon>
    </lineage>
</organism>
<dbReference type="OrthoDB" id="412219at2759"/>
<dbReference type="Pfam" id="PF13091">
    <property type="entry name" value="PLDc_2"/>
    <property type="match status" value="1"/>
</dbReference>
<protein>
    <recommendedName>
        <fullName evidence="5">Mitochondrial cardiolipin hydrolase</fullName>
    </recommendedName>
</protein>
<dbReference type="InterPro" id="IPR001736">
    <property type="entry name" value="PLipase_D/transphosphatidylase"/>
</dbReference>
<evidence type="ECO:0000256" key="4">
    <source>
        <dbReference type="ARBA" id="ARBA00038012"/>
    </source>
</evidence>
<dbReference type="PROSITE" id="PS50035">
    <property type="entry name" value="PLD"/>
    <property type="match status" value="1"/>
</dbReference>
<keyword evidence="1" id="KW-0378">Hydrolase</keyword>
<sequence>MDQIAIDQNKEQVQIKGIQNLFFPNKRNFHIYVELLKQCQKKLIVCMYQISHKILVNILIDLSLNGRDIQIITNQNNENTKEKQILLMMIQSSLEKIKIAVYENQFCLMHSKYCVIDDQIIMTGSANWTNNAFRKNVESVVILNNEKEAQKYVLEFGKVWNKSQLLRLKGQNLDFLPFLNMEQMMFVGRKRQKTKFNKIIDLENSHLQEENKDEEVKEQSDESSQDYCQKVIYIDSNTKSKRIKHKLDKALNLQYNDLKEGNLVIQIDSSNQQNIVQIDEIEIIL</sequence>
<evidence type="ECO:0000259" key="6">
    <source>
        <dbReference type="PROSITE" id="PS50035"/>
    </source>
</evidence>
<keyword evidence="3" id="KW-0443">Lipid metabolism</keyword>
<dbReference type="GO" id="GO:0016042">
    <property type="term" value="P:lipid catabolic process"/>
    <property type="evidence" value="ECO:0007669"/>
    <property type="project" value="UniProtKB-KW"/>
</dbReference>
<evidence type="ECO:0000313" key="8">
    <source>
        <dbReference type="Proteomes" id="UP000692954"/>
    </source>
</evidence>
<accession>A0A8S1MSZ3</accession>
<keyword evidence="2" id="KW-0442">Lipid degradation</keyword>
<dbReference type="SMART" id="SM00155">
    <property type="entry name" value="PLDc"/>
    <property type="match status" value="1"/>
</dbReference>